<feature type="region of interest" description="Disordered" evidence="1">
    <location>
        <begin position="1"/>
        <end position="168"/>
    </location>
</feature>
<dbReference type="Proteomes" id="UP001331761">
    <property type="component" value="Unassembled WGS sequence"/>
</dbReference>
<name>A0AAN8ETJ7_TRICO</name>
<dbReference type="AlphaFoldDB" id="A0AAN8ETJ7"/>
<evidence type="ECO:0000313" key="3">
    <source>
        <dbReference type="Proteomes" id="UP001331761"/>
    </source>
</evidence>
<reference evidence="2 3" key="1">
    <citation type="submission" date="2019-10" db="EMBL/GenBank/DDBJ databases">
        <title>Assembly and Annotation for the nematode Trichostrongylus colubriformis.</title>
        <authorList>
            <person name="Martin J."/>
        </authorList>
    </citation>
    <scope>NUCLEOTIDE SEQUENCE [LARGE SCALE GENOMIC DNA]</scope>
    <source>
        <strain evidence="2">G859</strain>
        <tissue evidence="2">Whole worm</tissue>
    </source>
</reference>
<feature type="compositionally biased region" description="Acidic residues" evidence="1">
    <location>
        <begin position="203"/>
        <end position="217"/>
    </location>
</feature>
<proteinExistence type="predicted"/>
<gene>
    <name evidence="2" type="ORF">GCK32_009139</name>
</gene>
<sequence>MDEGSVSSNGAGSRKQAVVSVPSSTEGVREAARESLKDAPSSHDTTRTVATKTRRIEQENAEATICSAIPVTVKNSPWQLDSRASGEPPTDGPPARVTRRTGPVAPRKRRFDETSSPKAVSAAEEPELQIRTSSLEETTTPSLERDAGTSTESEKQTPFTHKDSDDEDRLCVAEFEAIEETEQLSLPIPKSSDDYGERLVIDNNDEECPAVDDEEEERLIVGVGESETEEANAVDKRQNDKKVGNEPKDSDIHQEAKASSSSELAVDNADESVAVKSSQSAEKGDVVKTKLREAASSVATYAGTSKATVQKLGALGAARRSVPHLKTGPAAMQKFSATLSKQLRKGRPHKVEAVTKPLPKAISATSGVALKSSSTKSPLIVPSSKKASTTRKTVSAVAITSKSCKRKRSAVSVESQPPLVKRPQFGESSVQKQLQGALLSEQKIEVIRKNLADCLDEISNMHPQEFASAMATCSLNLHSGDMWTIIQKNFRNCDSSDIHNTKEDTFLHICSELGGSAEIWLHYVEKMKIVFSTQTPNPIYTGRYIRLFIRALRETGDLVTWNEKKQWLRTVLMRIFLEDIGVAIKATTYALLTPYYDLLDWMKDRNDPFSFLLSLAVTTAHMEGKVLLWAWFQQFAEELPLQDVSAESVTKAFDDLVTNLDNLAKNRGQQTKNDTPIPTTGEEHALVKMASAYLSPANGCHVSLKKVLDRLVSDCVSRVKKAMNPRALGGETAWSEVYMVSNRSHLFITIMMCAFSWRDDPATIHDLSNLLRERIPLIRETRDELAALETAERPWIGIYRGIIGDVVKVLQVFARYEI</sequence>
<keyword evidence="3" id="KW-1185">Reference proteome</keyword>
<evidence type="ECO:0000256" key="1">
    <source>
        <dbReference type="SAM" id="MobiDB-lite"/>
    </source>
</evidence>
<feature type="region of interest" description="Disordered" evidence="1">
    <location>
        <begin position="202"/>
        <end position="286"/>
    </location>
</feature>
<feature type="compositionally biased region" description="Basic and acidic residues" evidence="1">
    <location>
        <begin position="27"/>
        <end position="46"/>
    </location>
</feature>
<organism evidence="2 3">
    <name type="scientific">Trichostrongylus colubriformis</name>
    <name type="common">Black scour worm</name>
    <dbReference type="NCBI Taxonomy" id="6319"/>
    <lineage>
        <taxon>Eukaryota</taxon>
        <taxon>Metazoa</taxon>
        <taxon>Ecdysozoa</taxon>
        <taxon>Nematoda</taxon>
        <taxon>Chromadorea</taxon>
        <taxon>Rhabditida</taxon>
        <taxon>Rhabditina</taxon>
        <taxon>Rhabditomorpha</taxon>
        <taxon>Strongyloidea</taxon>
        <taxon>Trichostrongylidae</taxon>
        <taxon>Trichostrongylus</taxon>
    </lineage>
</organism>
<accession>A0AAN8ETJ7</accession>
<dbReference type="EMBL" id="WIXE01024281">
    <property type="protein sequence ID" value="KAK5965737.1"/>
    <property type="molecule type" value="Genomic_DNA"/>
</dbReference>
<evidence type="ECO:0000313" key="2">
    <source>
        <dbReference type="EMBL" id="KAK5965737.1"/>
    </source>
</evidence>
<feature type="compositionally biased region" description="Basic and acidic residues" evidence="1">
    <location>
        <begin position="233"/>
        <end position="256"/>
    </location>
</feature>
<feature type="compositionally biased region" description="Polar residues" evidence="1">
    <location>
        <begin position="1"/>
        <end position="11"/>
    </location>
</feature>
<protein>
    <submittedName>
        <fullName evidence="2">Uncharacterized protein</fullName>
    </submittedName>
</protein>
<feature type="compositionally biased region" description="Low complexity" evidence="1">
    <location>
        <begin position="132"/>
        <end position="142"/>
    </location>
</feature>
<comment type="caution">
    <text evidence="2">The sequence shown here is derived from an EMBL/GenBank/DDBJ whole genome shotgun (WGS) entry which is preliminary data.</text>
</comment>
<feature type="compositionally biased region" description="Basic and acidic residues" evidence="1">
    <location>
        <begin position="143"/>
        <end position="164"/>
    </location>
</feature>